<keyword evidence="3" id="KW-1185">Reference proteome</keyword>
<organism evidence="2 3">
    <name type="scientific">Acinetobacter defluvii</name>
    <dbReference type="NCBI Taxonomy" id="1871111"/>
    <lineage>
        <taxon>Bacteria</taxon>
        <taxon>Pseudomonadati</taxon>
        <taxon>Pseudomonadota</taxon>
        <taxon>Gammaproteobacteria</taxon>
        <taxon>Moraxellales</taxon>
        <taxon>Moraxellaceae</taxon>
        <taxon>Acinetobacter</taxon>
    </lineage>
</organism>
<feature type="transmembrane region" description="Helical" evidence="1">
    <location>
        <begin position="6"/>
        <end position="24"/>
    </location>
</feature>
<dbReference type="InterPro" id="IPR053771">
    <property type="entry name" value="AciT"/>
</dbReference>
<dbReference type="Proteomes" id="UP000245977">
    <property type="component" value="Chromosome"/>
</dbReference>
<proteinExistence type="predicted"/>
<dbReference type="KEGG" id="adv:DJ533_18005"/>
<feature type="transmembrane region" description="Helical" evidence="1">
    <location>
        <begin position="31"/>
        <end position="49"/>
    </location>
</feature>
<sequence>MLTATWATWIGFSLIAVALTAVFFSPYRHWLGFMLAGMAFWGILETIRFNVQNFFDLSIPYSYLTAIIVSMSGLIILLLRADKMAQKALQNRQYIEHTPVYEDE</sequence>
<dbReference type="OrthoDB" id="6712790at2"/>
<protein>
    <submittedName>
        <fullName evidence="2">Uncharacterized protein</fullName>
    </submittedName>
</protein>
<dbReference type="EMBL" id="CP029397">
    <property type="protein sequence ID" value="AWL30313.1"/>
    <property type="molecule type" value="Genomic_DNA"/>
</dbReference>
<evidence type="ECO:0000313" key="3">
    <source>
        <dbReference type="Proteomes" id="UP000245977"/>
    </source>
</evidence>
<evidence type="ECO:0000256" key="1">
    <source>
        <dbReference type="SAM" id="Phobius"/>
    </source>
</evidence>
<reference evidence="2" key="1">
    <citation type="submission" date="2019-08" db="EMBL/GenBank/DDBJ databases">
        <title>The complete genome of Acinetobacter defluvii strain WCHAD010030.</title>
        <authorList>
            <person name="Hu Y."/>
            <person name="Qin J."/>
            <person name="Feng Y."/>
            <person name="Zong Z."/>
        </authorList>
    </citation>
    <scope>NUCLEOTIDE SEQUENCE</scope>
    <source>
        <strain evidence="2">WCHA30</strain>
    </source>
</reference>
<gene>
    <name evidence="2" type="ORF">DJ533_18005</name>
</gene>
<name>A0A2S2FH59_9GAMM</name>
<dbReference type="AlphaFoldDB" id="A0A2S2FH59"/>
<evidence type="ECO:0000313" key="2">
    <source>
        <dbReference type="EMBL" id="AWL30313.1"/>
    </source>
</evidence>
<keyword evidence="1" id="KW-1133">Transmembrane helix</keyword>
<keyword evidence="1" id="KW-0812">Transmembrane</keyword>
<accession>A0A2S2FH59</accession>
<dbReference type="NCBIfam" id="NF045538">
    <property type="entry name" value="AciT"/>
    <property type="match status" value="1"/>
</dbReference>
<keyword evidence="1" id="KW-0472">Membrane</keyword>
<feature type="transmembrane region" description="Helical" evidence="1">
    <location>
        <begin position="61"/>
        <end position="79"/>
    </location>
</feature>
<dbReference type="RefSeq" id="WP_065994495.1">
    <property type="nucleotide sequence ID" value="NZ_CP029397.2"/>
</dbReference>